<name>A0A1J9QMH1_9EURO</name>
<dbReference type="OrthoDB" id="10624004at2759"/>
<reference evidence="2 3" key="1">
    <citation type="submission" date="2015-08" db="EMBL/GenBank/DDBJ databases">
        <title>Emmonsia species relationships and genome sequence.</title>
        <authorList>
            <person name="Cuomo C.A."/>
            <person name="Schwartz I.S."/>
            <person name="Kenyon C."/>
            <person name="De Hoog G.S."/>
            <person name="Govender N.P."/>
            <person name="Botha A."/>
            <person name="Moreno L."/>
            <person name="De Vries M."/>
            <person name="Munoz J.F."/>
            <person name="Stielow J.B."/>
        </authorList>
    </citation>
    <scope>NUCLEOTIDE SEQUENCE [LARGE SCALE GENOMIC DNA]</scope>
    <source>
        <strain evidence="2 3">EI222</strain>
    </source>
</reference>
<organism evidence="2 3">
    <name type="scientific">Blastomyces percursus</name>
    <dbReference type="NCBI Taxonomy" id="1658174"/>
    <lineage>
        <taxon>Eukaryota</taxon>
        <taxon>Fungi</taxon>
        <taxon>Dikarya</taxon>
        <taxon>Ascomycota</taxon>
        <taxon>Pezizomycotina</taxon>
        <taxon>Eurotiomycetes</taxon>
        <taxon>Eurotiomycetidae</taxon>
        <taxon>Onygenales</taxon>
        <taxon>Ajellomycetaceae</taxon>
        <taxon>Blastomyces</taxon>
    </lineage>
</organism>
<protein>
    <submittedName>
        <fullName evidence="2">Uncharacterized protein</fullName>
    </submittedName>
</protein>
<sequence>MLPEQSLRRCASASDLNSPPIRYDSQDDDDQIAVIDHLQKLHDNVITEFQSLNRNLSEQNAVLETKYAEQQLATKQLDSAEISRKKGATKRARAREHEIARLKEELQYEKNRNKALQDYTAQADDFIHDTQEDVQRLKFQLERAHRQREEKESRASRLISSNKDLHRKLAATAKETEERRHEQDVTEKKLMDNAVQAREKACLALIQRDLERARREAGVPFSAEAQAYDDKALSVCAHYITGLGCREKSQKSRDFDEHAKE</sequence>
<feature type="region of interest" description="Disordered" evidence="1">
    <location>
        <begin position="145"/>
        <end position="166"/>
    </location>
</feature>
<feature type="region of interest" description="Disordered" evidence="1">
    <location>
        <begin position="1"/>
        <end position="25"/>
    </location>
</feature>
<evidence type="ECO:0000256" key="1">
    <source>
        <dbReference type="SAM" id="MobiDB-lite"/>
    </source>
</evidence>
<gene>
    <name evidence="2" type="ORF">ACJ73_07264</name>
</gene>
<dbReference type="Proteomes" id="UP000242791">
    <property type="component" value="Unassembled WGS sequence"/>
</dbReference>
<dbReference type="EMBL" id="LGTZ01001432">
    <property type="protein sequence ID" value="OJD21395.1"/>
    <property type="molecule type" value="Genomic_DNA"/>
</dbReference>
<comment type="caution">
    <text evidence="2">The sequence shown here is derived from an EMBL/GenBank/DDBJ whole genome shotgun (WGS) entry which is preliminary data.</text>
</comment>
<evidence type="ECO:0000313" key="3">
    <source>
        <dbReference type="Proteomes" id="UP000242791"/>
    </source>
</evidence>
<keyword evidence="3" id="KW-1185">Reference proteome</keyword>
<evidence type="ECO:0000313" key="2">
    <source>
        <dbReference type="EMBL" id="OJD21395.1"/>
    </source>
</evidence>
<proteinExistence type="predicted"/>
<feature type="compositionally biased region" description="Basic and acidic residues" evidence="1">
    <location>
        <begin position="145"/>
        <end position="155"/>
    </location>
</feature>
<dbReference type="AlphaFoldDB" id="A0A1J9QMH1"/>
<dbReference type="VEuPathDB" id="FungiDB:ACJ73_07264"/>
<accession>A0A1J9QMH1</accession>